<keyword evidence="2 4" id="KW-0733">Signal recognition particle</keyword>
<dbReference type="EMBL" id="CP049074">
    <property type="protein sequence ID" value="QKR00028.1"/>
    <property type="molecule type" value="Genomic_DNA"/>
</dbReference>
<dbReference type="GO" id="GO:0048500">
    <property type="term" value="C:signal recognition particle"/>
    <property type="evidence" value="ECO:0007669"/>
    <property type="project" value="UniProtKB-UniRule"/>
</dbReference>
<evidence type="ECO:0000256" key="3">
    <source>
        <dbReference type="ARBA" id="ARBA00023274"/>
    </source>
</evidence>
<evidence type="ECO:0000256" key="1">
    <source>
        <dbReference type="ARBA" id="ARBA00022490"/>
    </source>
</evidence>
<keyword evidence="4" id="KW-0694">RNA-binding</keyword>
<dbReference type="RefSeq" id="WP_174630601.1">
    <property type="nucleotide sequence ID" value="NZ_CP049074.1"/>
</dbReference>
<keyword evidence="6" id="KW-1185">Reference proteome</keyword>
<comment type="function">
    <text evidence="4">Involved in targeting and insertion of nascent membrane proteins into the cytoplasmic membrane. Binds directly to 7S RNA and mediates binding of the 54 kDa subunit of the SRP.</text>
</comment>
<comment type="subcellular location">
    <subcellularLocation>
        <location evidence="4">Cytoplasm</location>
    </subcellularLocation>
</comment>
<evidence type="ECO:0000313" key="5">
    <source>
        <dbReference type="EMBL" id="QKR00028.1"/>
    </source>
</evidence>
<name>A0A6N0NXC5_9CREN</name>
<evidence type="ECO:0000256" key="2">
    <source>
        <dbReference type="ARBA" id="ARBA00023135"/>
    </source>
</evidence>
<accession>A0A6N0NXC5</accession>
<dbReference type="GO" id="GO:0006614">
    <property type="term" value="P:SRP-dependent cotranslational protein targeting to membrane"/>
    <property type="evidence" value="ECO:0007669"/>
    <property type="project" value="InterPro"/>
</dbReference>
<dbReference type="KEGG" id="mten:GWK48_06225"/>
<sequence length="88" mass="10241">MSLRDYEGERVVIWLAYFVATSRREGRKFPKLRITLKEIVDVSKEMGLDPIVLEKTHPSSKIKGMLVVKKIGSKQKTIKAIYEKLKHR</sequence>
<dbReference type="Gene3D" id="3.30.56.30">
    <property type="entry name" value="Signal recognition particle, SRP19-like subunit"/>
    <property type="match status" value="1"/>
</dbReference>
<comment type="similarity">
    <text evidence="4">Belongs to the SRP19 family.</text>
</comment>
<comment type="subunit">
    <text evidence="4">Part of the signal recognition particle protein translocation system, which is composed of SRP and FtsY. Archaeal SRP consists of a 7S RNA molecule of 300 nucleotides and two protein subunits: SRP54 and SRP19.</text>
</comment>
<gene>
    <name evidence="4" type="primary">srp19</name>
    <name evidence="5" type="ORF">GWK48_06225</name>
</gene>
<evidence type="ECO:0000256" key="4">
    <source>
        <dbReference type="HAMAP-Rule" id="MF_00305"/>
    </source>
</evidence>
<keyword evidence="1 4" id="KW-0963">Cytoplasm</keyword>
<dbReference type="GeneID" id="55641529"/>
<keyword evidence="3 4" id="KW-0687">Ribonucleoprotein</keyword>
<proteinExistence type="inferred from homology"/>
<dbReference type="InterPro" id="IPR002778">
    <property type="entry name" value="Signal_recog_particle_SRP19"/>
</dbReference>
<reference evidence="5 6" key="1">
    <citation type="submission" date="2020-02" db="EMBL/GenBank/DDBJ databases">
        <title>Comparative genome analysis reveals the metabolism and evolution of the thermophilic archaeal genus Metallosphaera.</title>
        <authorList>
            <person name="Jiang C."/>
        </authorList>
    </citation>
    <scope>NUCLEOTIDE SEQUENCE [LARGE SCALE GENOMIC DNA]</scope>
    <source>
        <strain evidence="5 6">Ric-A</strain>
    </source>
</reference>
<dbReference type="GO" id="GO:0008312">
    <property type="term" value="F:7S RNA binding"/>
    <property type="evidence" value="ECO:0007669"/>
    <property type="project" value="UniProtKB-UniRule"/>
</dbReference>
<organism evidence="5 6">
    <name type="scientific">Metallosphaera tengchongensis</name>
    <dbReference type="NCBI Taxonomy" id="1532350"/>
    <lineage>
        <taxon>Archaea</taxon>
        <taxon>Thermoproteota</taxon>
        <taxon>Thermoprotei</taxon>
        <taxon>Sulfolobales</taxon>
        <taxon>Sulfolobaceae</taxon>
        <taxon>Metallosphaera</taxon>
    </lineage>
</organism>
<dbReference type="InterPro" id="IPR036521">
    <property type="entry name" value="SRP19-like_sf"/>
</dbReference>
<dbReference type="Proteomes" id="UP000509301">
    <property type="component" value="Chromosome"/>
</dbReference>
<dbReference type="AlphaFoldDB" id="A0A6N0NXC5"/>
<dbReference type="HAMAP" id="MF_00305">
    <property type="entry name" value="SRP19"/>
    <property type="match status" value="1"/>
</dbReference>
<dbReference type="InterPro" id="IPR022938">
    <property type="entry name" value="SRP19_arc-type"/>
</dbReference>
<protein>
    <recommendedName>
        <fullName evidence="4">Signal recognition particle 19 kDa protein</fullName>
        <shortName evidence="4">SRP19</shortName>
    </recommendedName>
</protein>
<dbReference type="SUPFAM" id="SSF69695">
    <property type="entry name" value="SRP19"/>
    <property type="match status" value="1"/>
</dbReference>
<dbReference type="Pfam" id="PF01922">
    <property type="entry name" value="SRP19"/>
    <property type="match status" value="1"/>
</dbReference>
<evidence type="ECO:0000313" key="6">
    <source>
        <dbReference type="Proteomes" id="UP000509301"/>
    </source>
</evidence>
<dbReference type="OrthoDB" id="56356at2157"/>